<evidence type="ECO:0000313" key="2">
    <source>
        <dbReference type="Proteomes" id="UP000199372"/>
    </source>
</evidence>
<evidence type="ECO:0008006" key="3">
    <source>
        <dbReference type="Google" id="ProtNLM"/>
    </source>
</evidence>
<sequence>MTIFNDLRLRARRRAEYRRTLRALRALPIDTALDLDIYHGDAKTIARQAVYGPTGAQH</sequence>
<name>A0A1H8IHX6_9RHOB</name>
<organism evidence="1 2">
    <name type="scientific">Palleronia pelagia</name>
    <dbReference type="NCBI Taxonomy" id="387096"/>
    <lineage>
        <taxon>Bacteria</taxon>
        <taxon>Pseudomonadati</taxon>
        <taxon>Pseudomonadota</taxon>
        <taxon>Alphaproteobacteria</taxon>
        <taxon>Rhodobacterales</taxon>
        <taxon>Roseobacteraceae</taxon>
        <taxon>Palleronia</taxon>
    </lineage>
</organism>
<gene>
    <name evidence="1" type="ORF">SAMN04488011_105249</name>
</gene>
<dbReference type="AlphaFoldDB" id="A0A1H8IHX6"/>
<accession>A0A1H8IHX6</accession>
<reference evidence="2" key="1">
    <citation type="submission" date="2016-10" db="EMBL/GenBank/DDBJ databases">
        <authorList>
            <person name="Varghese N."/>
            <person name="Submissions S."/>
        </authorList>
    </citation>
    <scope>NUCLEOTIDE SEQUENCE [LARGE SCALE GENOMIC DNA]</scope>
    <source>
        <strain evidence="2">DSM 26893</strain>
    </source>
</reference>
<evidence type="ECO:0000313" key="1">
    <source>
        <dbReference type="EMBL" id="SEN68480.1"/>
    </source>
</evidence>
<dbReference type="RefSeq" id="WP_175481736.1">
    <property type="nucleotide sequence ID" value="NZ_FOCM01000005.1"/>
</dbReference>
<proteinExistence type="predicted"/>
<keyword evidence="2" id="KW-1185">Reference proteome</keyword>
<dbReference type="Proteomes" id="UP000199372">
    <property type="component" value="Unassembled WGS sequence"/>
</dbReference>
<protein>
    <recommendedName>
        <fullName evidence="3">DUF1127 domain-containing protein</fullName>
    </recommendedName>
</protein>
<dbReference type="EMBL" id="FOCM01000005">
    <property type="protein sequence ID" value="SEN68480.1"/>
    <property type="molecule type" value="Genomic_DNA"/>
</dbReference>